<evidence type="ECO:0000256" key="1">
    <source>
        <dbReference type="SAM" id="Phobius"/>
    </source>
</evidence>
<proteinExistence type="predicted"/>
<keyword evidence="1" id="KW-0812">Transmembrane</keyword>
<sequence length="154" mass="16286">MRWSTPVGAVVALWVLAAAATAWVVALLVSGADPAGALVAGVAAVGLGLAAASGTRARPRLEAGPEGITVRRLTWTRHVPWSRVDEVRLLRTRRLGRESVLLELELRDVDDAERLVVLGRAELGADPVDVADDLAVLRPDHHPGNGPGHGRPDQ</sequence>
<reference evidence="3 4" key="1">
    <citation type="submission" date="2024-03" db="EMBL/GenBank/DDBJ databases">
        <title>Draft genome sequence of Pseudonocardia sp. DW16-2.</title>
        <authorList>
            <person name="Duangmal K."/>
        </authorList>
    </citation>
    <scope>NUCLEOTIDE SEQUENCE [LARGE SCALE GENOMIC DNA]</scope>
    <source>
        <strain evidence="3 4">DW16-2</strain>
    </source>
</reference>
<dbReference type="Pfam" id="PF10756">
    <property type="entry name" value="bPH_6"/>
    <property type="match status" value="1"/>
</dbReference>
<organism evidence="3 4">
    <name type="scientific">Pseudonocardia spirodelae</name>
    <dbReference type="NCBI Taxonomy" id="3133431"/>
    <lineage>
        <taxon>Bacteria</taxon>
        <taxon>Bacillati</taxon>
        <taxon>Actinomycetota</taxon>
        <taxon>Actinomycetes</taxon>
        <taxon>Pseudonocardiales</taxon>
        <taxon>Pseudonocardiaceae</taxon>
        <taxon>Pseudonocardia</taxon>
    </lineage>
</organism>
<keyword evidence="1" id="KW-1133">Transmembrane helix</keyword>
<keyword evidence="4" id="KW-1185">Reference proteome</keyword>
<dbReference type="EMBL" id="JBBJUP010000019">
    <property type="protein sequence ID" value="MEJ8281368.1"/>
    <property type="molecule type" value="Genomic_DNA"/>
</dbReference>
<keyword evidence="1" id="KW-0472">Membrane</keyword>
<evidence type="ECO:0000313" key="4">
    <source>
        <dbReference type="Proteomes" id="UP001364211"/>
    </source>
</evidence>
<gene>
    <name evidence="3" type="ORF">WJX68_20705</name>
</gene>
<feature type="domain" description="Low molecular weight protein antigen 6 PH" evidence="2">
    <location>
        <begin position="58"/>
        <end position="139"/>
    </location>
</feature>
<evidence type="ECO:0000259" key="2">
    <source>
        <dbReference type="Pfam" id="PF10756"/>
    </source>
</evidence>
<dbReference type="InterPro" id="IPR019692">
    <property type="entry name" value="CFP-6_PH"/>
</dbReference>
<comment type="caution">
    <text evidence="3">The sequence shown here is derived from an EMBL/GenBank/DDBJ whole genome shotgun (WGS) entry which is preliminary data.</text>
</comment>
<evidence type="ECO:0000313" key="3">
    <source>
        <dbReference type="EMBL" id="MEJ8281368.1"/>
    </source>
</evidence>
<feature type="transmembrane region" description="Helical" evidence="1">
    <location>
        <begin position="7"/>
        <end position="29"/>
    </location>
</feature>
<dbReference type="RefSeq" id="WP_340293575.1">
    <property type="nucleotide sequence ID" value="NZ_JBBJUP010000019.1"/>
</dbReference>
<feature type="transmembrane region" description="Helical" evidence="1">
    <location>
        <begin position="35"/>
        <end position="52"/>
    </location>
</feature>
<accession>A0ABU8TBN0</accession>
<name>A0ABU8TBN0_9PSEU</name>
<dbReference type="Proteomes" id="UP001364211">
    <property type="component" value="Unassembled WGS sequence"/>
</dbReference>
<protein>
    <submittedName>
        <fullName evidence="3">PH domain-containing protein</fullName>
    </submittedName>
</protein>